<name>A0A0F9HP41_9ZZZZ</name>
<reference evidence="1" key="1">
    <citation type="journal article" date="2015" name="Nature">
        <title>Complex archaea that bridge the gap between prokaryotes and eukaryotes.</title>
        <authorList>
            <person name="Spang A."/>
            <person name="Saw J.H."/>
            <person name="Jorgensen S.L."/>
            <person name="Zaremba-Niedzwiedzka K."/>
            <person name="Martijn J."/>
            <person name="Lind A.E."/>
            <person name="van Eijk R."/>
            <person name="Schleper C."/>
            <person name="Guy L."/>
            <person name="Ettema T.J."/>
        </authorList>
    </citation>
    <scope>NUCLEOTIDE SEQUENCE</scope>
</reference>
<comment type="caution">
    <text evidence="1">The sequence shown here is derived from an EMBL/GenBank/DDBJ whole genome shotgun (WGS) entry which is preliminary data.</text>
</comment>
<dbReference type="AlphaFoldDB" id="A0A0F9HP41"/>
<organism evidence="1">
    <name type="scientific">marine sediment metagenome</name>
    <dbReference type="NCBI Taxonomy" id="412755"/>
    <lineage>
        <taxon>unclassified sequences</taxon>
        <taxon>metagenomes</taxon>
        <taxon>ecological metagenomes</taxon>
    </lineage>
</organism>
<gene>
    <name evidence="1" type="ORF">LCGC14_1679620</name>
</gene>
<dbReference type="EMBL" id="LAZR01014535">
    <property type="protein sequence ID" value="KKM17051.1"/>
    <property type="molecule type" value="Genomic_DNA"/>
</dbReference>
<feature type="non-terminal residue" evidence="1">
    <location>
        <position position="1"/>
    </location>
</feature>
<proteinExistence type="predicted"/>
<sequence length="154" mass="16860">DPPKPVDKDDVLYDSDGGGAADMQIFNARTSEVTINLETRTDEINVYGDDFEEAAIIMGRWNVDINAYYSPESADANNTEKLFVAGLLTFFKQKFTFWPAGRPPTEPTAQATALLPRYLGRSIIGSTAPSPIRTGVATLRGRLVGDGVLFRDID</sequence>
<accession>A0A0F9HP41</accession>
<evidence type="ECO:0000313" key="1">
    <source>
        <dbReference type="EMBL" id="KKM17051.1"/>
    </source>
</evidence>
<protein>
    <submittedName>
        <fullName evidence="1">Uncharacterized protein</fullName>
    </submittedName>
</protein>